<evidence type="ECO:0000256" key="4">
    <source>
        <dbReference type="ARBA" id="ARBA00022725"/>
    </source>
</evidence>
<dbReference type="GO" id="GO:0005549">
    <property type="term" value="F:odorant binding"/>
    <property type="evidence" value="ECO:0007669"/>
    <property type="project" value="InterPro"/>
</dbReference>
<comment type="caution">
    <text evidence="9">Lacks conserved residue(s) required for the propagation of feature annotation.</text>
</comment>
<evidence type="ECO:0000256" key="3">
    <source>
        <dbReference type="ARBA" id="ARBA00022692"/>
    </source>
</evidence>
<organism evidence="10">
    <name type="scientific">Propsilocerus akamusi</name>
    <dbReference type="NCBI Taxonomy" id="903466"/>
    <lineage>
        <taxon>Eukaryota</taxon>
        <taxon>Metazoa</taxon>
        <taxon>Ecdysozoa</taxon>
        <taxon>Arthropoda</taxon>
        <taxon>Hexapoda</taxon>
        <taxon>Insecta</taxon>
        <taxon>Pterygota</taxon>
        <taxon>Neoptera</taxon>
        <taxon>Endopterygota</taxon>
        <taxon>Diptera</taxon>
        <taxon>Nematocera</taxon>
        <taxon>Chironomoidea</taxon>
        <taxon>Chironomidae</taxon>
        <taxon>Propsilocerus</taxon>
    </lineage>
</organism>
<accession>A0A7D0PA39</accession>
<comment type="similarity">
    <text evidence="9">Belongs to the insect chemoreceptor superfamily. Heteromeric odorant receptor channel (TC 1.A.69) family.</text>
</comment>
<keyword evidence="3 9" id="KW-0812">Transmembrane</keyword>
<keyword evidence="5 9" id="KW-1133">Transmembrane helix</keyword>
<evidence type="ECO:0000313" key="10">
    <source>
        <dbReference type="EMBL" id="QGW50711.1"/>
    </source>
</evidence>
<protein>
    <recommendedName>
        <fullName evidence="9">Odorant receptor</fullName>
    </recommendedName>
</protein>
<dbReference type="EMBL" id="MN133038">
    <property type="protein sequence ID" value="QGW50711.1"/>
    <property type="molecule type" value="mRNA"/>
</dbReference>
<keyword evidence="7 9" id="KW-0675">Receptor</keyword>
<evidence type="ECO:0000256" key="8">
    <source>
        <dbReference type="ARBA" id="ARBA00023224"/>
    </source>
</evidence>
<dbReference type="PANTHER" id="PTHR21137">
    <property type="entry name" value="ODORANT RECEPTOR"/>
    <property type="match status" value="1"/>
</dbReference>
<dbReference type="PANTHER" id="PTHR21137:SF26">
    <property type="entry name" value="ODORANT RECEPTOR 10A-RELATED"/>
    <property type="match status" value="1"/>
</dbReference>
<reference evidence="10" key="1">
    <citation type="submission" date="2019-07" db="EMBL/GenBank/DDBJ databases">
        <title>Identification and Expression Pattern of Chemosensory Genes from the Transcriptome of the Propsilocerus akamusi.</title>
        <authorList>
            <person name="Yan C."/>
            <person name="Pan L."/>
        </authorList>
    </citation>
    <scope>NUCLEOTIDE SEQUENCE</scope>
</reference>
<feature type="transmembrane region" description="Helical" evidence="9">
    <location>
        <begin position="130"/>
        <end position="153"/>
    </location>
</feature>
<evidence type="ECO:0000256" key="7">
    <source>
        <dbReference type="ARBA" id="ARBA00023170"/>
    </source>
</evidence>
<keyword evidence="8 9" id="KW-0807">Transducer</keyword>
<evidence type="ECO:0000256" key="6">
    <source>
        <dbReference type="ARBA" id="ARBA00023136"/>
    </source>
</evidence>
<evidence type="ECO:0000256" key="1">
    <source>
        <dbReference type="ARBA" id="ARBA00004141"/>
    </source>
</evidence>
<comment type="subcellular location">
    <subcellularLocation>
        <location evidence="9">Cell membrane</location>
        <topology evidence="9">Multi-pass membrane protein</topology>
    </subcellularLocation>
    <subcellularLocation>
        <location evidence="1">Membrane</location>
        <topology evidence="1">Multi-pass membrane protein</topology>
    </subcellularLocation>
</comment>
<feature type="transmembrane region" description="Helical" evidence="9">
    <location>
        <begin position="309"/>
        <end position="328"/>
    </location>
</feature>
<feature type="transmembrane region" description="Helical" evidence="9">
    <location>
        <begin position="69"/>
        <end position="94"/>
    </location>
</feature>
<dbReference type="Pfam" id="PF02949">
    <property type="entry name" value="7tm_6"/>
    <property type="match status" value="1"/>
</dbReference>
<name>A0A7D0PA39_9DIPT</name>
<dbReference type="AlphaFoldDB" id="A0A7D0PA39"/>
<dbReference type="InterPro" id="IPR004117">
    <property type="entry name" value="7tm6_olfct_rcpt"/>
</dbReference>
<keyword evidence="2 9" id="KW-0716">Sensory transduction</keyword>
<keyword evidence="4 9" id="KW-0552">Olfaction</keyword>
<evidence type="ECO:0000256" key="2">
    <source>
        <dbReference type="ARBA" id="ARBA00022606"/>
    </source>
</evidence>
<sequence length="402" mass="46348">MKSFFAYRKFADKKFFFRVQKLGWRIVGFWPGSDVIHKYQIVFAIFNCIQILIYGVFQINYCIANRDKLVLLLDTMTPMFTQITTAMKILFLIWKRKEVKMILDYLEKSFYRDHDEKLIKIHGKCARFSFLFALNLCIFANATNLFFWTLPAVKDCYRLIMGMERHYELPFKAVFPFDITMSPLFEFIFVASMWSGYITASGIFGGDGLFLGICSHLSGQFDVIGSRISTLIEQEIAQHESLERLTPKQNDHLYEKLKEIIVEHNLVIDLCGVMSKTFAPNVLIHFITSALITCICCLMIMLAEGASKLIFVNYIIASTTQVYVYAIGGTMLEDASTKIATKAYNFQWYKCNNRVQKQILMLITRAQRKTAINVPFLEATLETFGVVIRTAGSYITLLNTFL</sequence>
<keyword evidence="6 9" id="KW-0472">Membrane</keyword>
<feature type="transmembrane region" description="Helical" evidence="9">
    <location>
        <begin position="39"/>
        <end position="57"/>
    </location>
</feature>
<evidence type="ECO:0000256" key="9">
    <source>
        <dbReference type="RuleBase" id="RU351113"/>
    </source>
</evidence>
<evidence type="ECO:0000256" key="5">
    <source>
        <dbReference type="ARBA" id="ARBA00022989"/>
    </source>
</evidence>
<dbReference type="GO" id="GO:0007165">
    <property type="term" value="P:signal transduction"/>
    <property type="evidence" value="ECO:0007669"/>
    <property type="project" value="UniProtKB-KW"/>
</dbReference>
<feature type="transmembrane region" description="Helical" evidence="9">
    <location>
        <begin position="282"/>
        <end position="303"/>
    </location>
</feature>
<proteinExistence type="evidence at transcript level"/>
<dbReference type="GO" id="GO:0005886">
    <property type="term" value="C:plasma membrane"/>
    <property type="evidence" value="ECO:0007669"/>
    <property type="project" value="UniProtKB-SubCell"/>
</dbReference>
<dbReference type="GO" id="GO:0004984">
    <property type="term" value="F:olfactory receptor activity"/>
    <property type="evidence" value="ECO:0007669"/>
    <property type="project" value="InterPro"/>
</dbReference>